<keyword evidence="1" id="KW-0732">Signal</keyword>
<feature type="chain" id="PRO_5021411380" evidence="1">
    <location>
        <begin position="26"/>
        <end position="220"/>
    </location>
</feature>
<dbReference type="InterPro" id="IPR021308">
    <property type="entry name" value="GfcB"/>
</dbReference>
<protein>
    <submittedName>
        <fullName evidence="2">YjbF family lipoprotein</fullName>
    </submittedName>
</protein>
<keyword evidence="3" id="KW-1185">Reference proteome</keyword>
<dbReference type="PROSITE" id="PS51257">
    <property type="entry name" value="PROKAR_LIPOPROTEIN"/>
    <property type="match status" value="1"/>
</dbReference>
<keyword evidence="2" id="KW-0449">Lipoprotein</keyword>
<organism evidence="2 3">
    <name type="scientific">Vibrio ouci</name>
    <dbReference type="NCBI Taxonomy" id="2499078"/>
    <lineage>
        <taxon>Bacteria</taxon>
        <taxon>Pseudomonadati</taxon>
        <taxon>Pseudomonadota</taxon>
        <taxon>Gammaproteobacteria</taxon>
        <taxon>Vibrionales</taxon>
        <taxon>Vibrionaceae</taxon>
        <taxon>Vibrio</taxon>
    </lineage>
</organism>
<dbReference type="Proteomes" id="UP000297753">
    <property type="component" value="Unassembled WGS sequence"/>
</dbReference>
<reference evidence="2 3" key="1">
    <citation type="submission" date="2019-01" db="EMBL/GenBank/DDBJ databases">
        <title>Vibrio BEI176 sp. nov, a marine bacterium isolated from China: eastern marignal seas.</title>
        <authorList>
            <person name="Li B."/>
        </authorList>
    </citation>
    <scope>NUCLEOTIDE SEQUENCE [LARGE SCALE GENOMIC DNA]</scope>
    <source>
        <strain evidence="2 3">BEI176</strain>
    </source>
</reference>
<accession>A0A4Y8WC73</accession>
<evidence type="ECO:0000313" key="3">
    <source>
        <dbReference type="Proteomes" id="UP000297753"/>
    </source>
</evidence>
<dbReference type="SUPFAM" id="SSF159270">
    <property type="entry name" value="YmcC-like"/>
    <property type="match status" value="1"/>
</dbReference>
<dbReference type="Pfam" id="PF11102">
    <property type="entry name" value="YjbF"/>
    <property type="match status" value="1"/>
</dbReference>
<dbReference type="EMBL" id="SATR01000029">
    <property type="protein sequence ID" value="TFH90424.1"/>
    <property type="molecule type" value="Genomic_DNA"/>
</dbReference>
<dbReference type="AlphaFoldDB" id="A0A4Y8WC73"/>
<feature type="signal peptide" evidence="1">
    <location>
        <begin position="1"/>
        <end position="25"/>
    </location>
</feature>
<evidence type="ECO:0000256" key="1">
    <source>
        <dbReference type="SAM" id="SignalP"/>
    </source>
</evidence>
<dbReference type="OrthoDB" id="5591889at2"/>
<comment type="caution">
    <text evidence="2">The sequence shown here is derived from an EMBL/GenBank/DDBJ whole genome shotgun (WGS) entry which is preliminary data.</text>
</comment>
<dbReference type="InterPro" id="IPR023373">
    <property type="entry name" value="YmcC_sf"/>
</dbReference>
<evidence type="ECO:0000313" key="2">
    <source>
        <dbReference type="EMBL" id="TFH90424.1"/>
    </source>
</evidence>
<gene>
    <name evidence="2" type="ORF">ELS82_17175</name>
</gene>
<name>A0A4Y8WC73_9VIBR</name>
<proteinExistence type="predicted"/>
<dbReference type="Gene3D" id="2.40.360.10">
    <property type="entry name" value="YmcC-like"/>
    <property type="match status" value="1"/>
</dbReference>
<sequence>MIMISFRSILLVVCVLLSGCTQKFSDTNATIKEALFGFEDTRLSAANIEAIPYASSYFKINDGPQIFMVLAFVENSPTTGKEQLKWLSNDKAMIVTENGRIIKTVNLPGANLEGITTNPKQKHFHTSNYSWSAIYDWQPNYRFNIKSNNNTQPIRELTHNSLLWSEMLTIWEEKVTFNSLSTTMTNHFWVNSEGSILKSSQWLIPGKLYIEQEVLKPYKG</sequence>